<dbReference type="Proteomes" id="UP000244892">
    <property type="component" value="Chromosome"/>
</dbReference>
<sequence>MQGVRRKVVHATLYEGVAILMLAVLMQPVTGKGLAETGPFAIACSVIAVLWNMAFNTLFEAWERRQTDRRRTPRRRALHAIGYEGGLVMMTLPVIAWSLDMGWWDAFLTDLGLVALFLVYTFCFNWVFDHLFGLPASAH</sequence>
<dbReference type="EMBL" id="CP029210">
    <property type="protein sequence ID" value="AWI55352.1"/>
    <property type="molecule type" value="Genomic_DNA"/>
</dbReference>
<dbReference type="KEGG" id="aon:DEH84_16790"/>
<dbReference type="InterPro" id="IPR007896">
    <property type="entry name" value="BTP_bacteria"/>
</dbReference>
<name>A0A2U8FWB1_9BURK</name>
<gene>
    <name evidence="3" type="ORF">DEH84_16790</name>
</gene>
<protein>
    <recommendedName>
        <fullName evidence="2">Chlorhexidine efflux transporter domain-containing protein</fullName>
    </recommendedName>
</protein>
<evidence type="ECO:0000259" key="2">
    <source>
        <dbReference type="Pfam" id="PF05232"/>
    </source>
</evidence>
<feature type="domain" description="Chlorhexidine efflux transporter" evidence="2">
    <location>
        <begin position="3"/>
        <end position="65"/>
    </location>
</feature>
<evidence type="ECO:0000313" key="3">
    <source>
        <dbReference type="EMBL" id="AWI55352.1"/>
    </source>
</evidence>
<dbReference type="OrthoDB" id="1631120at2"/>
<evidence type="ECO:0000313" key="4">
    <source>
        <dbReference type="Proteomes" id="UP000244892"/>
    </source>
</evidence>
<feature type="domain" description="Chlorhexidine efflux transporter" evidence="2">
    <location>
        <begin position="71"/>
        <end position="133"/>
    </location>
</feature>
<dbReference type="NCBIfam" id="NF033664">
    <property type="entry name" value="PACE_transport"/>
    <property type="match status" value="1"/>
</dbReference>
<feature type="transmembrane region" description="Helical" evidence="1">
    <location>
        <begin position="111"/>
        <end position="128"/>
    </location>
</feature>
<keyword evidence="4" id="KW-1185">Reference proteome</keyword>
<keyword evidence="1" id="KW-0812">Transmembrane</keyword>
<keyword evidence="1" id="KW-0472">Membrane</keyword>
<feature type="transmembrane region" description="Helical" evidence="1">
    <location>
        <begin position="40"/>
        <end position="59"/>
    </location>
</feature>
<dbReference type="InterPro" id="IPR058208">
    <property type="entry name" value="PACE"/>
</dbReference>
<reference evidence="3 4" key="1">
    <citation type="submission" date="2018-05" db="EMBL/GenBank/DDBJ databases">
        <title>complete genome sequence of Aquabacterium olei NBRC 110486.</title>
        <authorList>
            <person name="Tang B."/>
            <person name="Chang J."/>
            <person name="Zhang L."/>
            <person name="Yang H."/>
        </authorList>
    </citation>
    <scope>NUCLEOTIDE SEQUENCE [LARGE SCALE GENOMIC DNA]</scope>
    <source>
        <strain evidence="3 4">NBRC 110486</strain>
    </source>
</reference>
<feature type="transmembrane region" description="Helical" evidence="1">
    <location>
        <begin position="80"/>
        <end position="99"/>
    </location>
</feature>
<proteinExistence type="predicted"/>
<dbReference type="AlphaFoldDB" id="A0A2U8FWB1"/>
<organism evidence="3 4">
    <name type="scientific">Aquabacterium olei</name>
    <dbReference type="NCBI Taxonomy" id="1296669"/>
    <lineage>
        <taxon>Bacteria</taxon>
        <taxon>Pseudomonadati</taxon>
        <taxon>Pseudomonadota</taxon>
        <taxon>Betaproteobacteria</taxon>
        <taxon>Burkholderiales</taxon>
        <taxon>Aquabacterium</taxon>
    </lineage>
</organism>
<keyword evidence="1" id="KW-1133">Transmembrane helix</keyword>
<feature type="transmembrane region" description="Helical" evidence="1">
    <location>
        <begin position="12"/>
        <end position="28"/>
    </location>
</feature>
<dbReference type="Pfam" id="PF05232">
    <property type="entry name" value="BTP"/>
    <property type="match status" value="2"/>
</dbReference>
<evidence type="ECO:0000256" key="1">
    <source>
        <dbReference type="SAM" id="Phobius"/>
    </source>
</evidence>
<accession>A0A2U8FWB1</accession>